<proteinExistence type="predicted"/>
<dbReference type="AlphaFoldDB" id="A0A9N9DJY6"/>
<evidence type="ECO:0000313" key="1">
    <source>
        <dbReference type="EMBL" id="CAG8638524.1"/>
    </source>
</evidence>
<comment type="caution">
    <text evidence="1">The sequence shown here is derived from an EMBL/GenBank/DDBJ whole genome shotgun (WGS) entry which is preliminary data.</text>
</comment>
<organism evidence="1 2">
    <name type="scientific">Funneliformis caledonium</name>
    <dbReference type="NCBI Taxonomy" id="1117310"/>
    <lineage>
        <taxon>Eukaryota</taxon>
        <taxon>Fungi</taxon>
        <taxon>Fungi incertae sedis</taxon>
        <taxon>Mucoromycota</taxon>
        <taxon>Glomeromycotina</taxon>
        <taxon>Glomeromycetes</taxon>
        <taxon>Glomerales</taxon>
        <taxon>Glomeraceae</taxon>
        <taxon>Funneliformis</taxon>
    </lineage>
</organism>
<dbReference type="Proteomes" id="UP000789570">
    <property type="component" value="Unassembled WGS sequence"/>
</dbReference>
<sequence length="52" mass="6256">MKESIDVVNMIYNSNSKLKEKYQKVSRIIDDENIAKMYYKWIHENGSYTISH</sequence>
<reference evidence="1" key="1">
    <citation type="submission" date="2021-06" db="EMBL/GenBank/DDBJ databases">
        <authorList>
            <person name="Kallberg Y."/>
            <person name="Tangrot J."/>
            <person name="Rosling A."/>
        </authorList>
    </citation>
    <scope>NUCLEOTIDE SEQUENCE</scope>
    <source>
        <strain evidence="1">UK204</strain>
    </source>
</reference>
<accession>A0A9N9DJY6</accession>
<dbReference type="EMBL" id="CAJVPQ010003845">
    <property type="protein sequence ID" value="CAG8638524.1"/>
    <property type="molecule type" value="Genomic_DNA"/>
</dbReference>
<gene>
    <name evidence="1" type="ORF">FCALED_LOCUS10441</name>
</gene>
<protein>
    <submittedName>
        <fullName evidence="1">13966_t:CDS:1</fullName>
    </submittedName>
</protein>
<evidence type="ECO:0000313" key="2">
    <source>
        <dbReference type="Proteomes" id="UP000789570"/>
    </source>
</evidence>
<name>A0A9N9DJY6_9GLOM</name>
<keyword evidence="2" id="KW-1185">Reference proteome</keyword>